<evidence type="ECO:0000259" key="1">
    <source>
        <dbReference type="Pfam" id="PF24754"/>
    </source>
</evidence>
<protein>
    <recommendedName>
        <fullName evidence="1">Macrodomain effector MavL domain-containing protein</fullName>
    </recommendedName>
</protein>
<accession>A0A915YGB9</accession>
<dbReference type="AlphaFoldDB" id="A0A915YGB9"/>
<evidence type="ECO:0000313" key="3">
    <source>
        <dbReference type="Proteomes" id="UP001060919"/>
    </source>
</evidence>
<dbReference type="RefSeq" id="WP_264793522.1">
    <property type="nucleotide sequence ID" value="NZ_AP026867.1"/>
</dbReference>
<name>A0A915YGB9_9BACT</name>
<feature type="domain" description="Macrodomain effector MavL" evidence="1">
    <location>
        <begin position="1"/>
        <end position="216"/>
    </location>
</feature>
<proteinExistence type="predicted"/>
<dbReference type="EMBL" id="AP026867">
    <property type="protein sequence ID" value="BDS12453.1"/>
    <property type="molecule type" value="Genomic_DNA"/>
</dbReference>
<organism evidence="2 3">
    <name type="scientific">Aureispira anguillae</name>
    <dbReference type="NCBI Taxonomy" id="2864201"/>
    <lineage>
        <taxon>Bacteria</taxon>
        <taxon>Pseudomonadati</taxon>
        <taxon>Bacteroidota</taxon>
        <taxon>Saprospiria</taxon>
        <taxon>Saprospirales</taxon>
        <taxon>Saprospiraceae</taxon>
        <taxon>Aureispira</taxon>
    </lineage>
</organism>
<dbReference type="KEGG" id="aup:AsAng_0031760"/>
<dbReference type="Proteomes" id="UP001060919">
    <property type="component" value="Chromosome"/>
</dbReference>
<evidence type="ECO:0000313" key="2">
    <source>
        <dbReference type="EMBL" id="BDS12453.1"/>
    </source>
</evidence>
<keyword evidence="3" id="KW-1185">Reference proteome</keyword>
<sequence>MLFTPGALLRNDRHYPPADWEAVVRAGKINYKQFYQLYERRLLPLLIYANKQAEQLKKQALITIPGLGCGMFAGIFQGELGAVLEQVLIDLLKKYATYFPLIKAIYYDPYKECSNKRLDINGVSLLVRPLLQGNQGKAQLSKPVLLEEEGDDFSNCMLFSVVAWDHVSWPGNDFYINSRATDDGVKAAATDSMWKMTGIKGLYNKKIYAYEPPSSYSNWDAVVAQHDLKITLKGQVLVLPNKEMPL</sequence>
<gene>
    <name evidence="2" type="ORF">AsAng_0031760</name>
</gene>
<dbReference type="InterPro" id="IPR057098">
    <property type="entry name" value="MavL"/>
</dbReference>
<reference evidence="2" key="1">
    <citation type="submission" date="2022-09" db="EMBL/GenBank/DDBJ databases">
        <title>Aureispira anguillicida sp. nov., isolated from Leptocephalus of Japanese eel Anguilla japonica.</title>
        <authorList>
            <person name="Yuasa K."/>
            <person name="Mekata T."/>
            <person name="Ikunari K."/>
        </authorList>
    </citation>
    <scope>NUCLEOTIDE SEQUENCE</scope>
    <source>
        <strain evidence="2">EL160426</strain>
    </source>
</reference>
<dbReference type="Pfam" id="PF24754">
    <property type="entry name" value="MavL"/>
    <property type="match status" value="1"/>
</dbReference>